<sequence>MAELPKTLEEAIAQSREATKAAIANGYTRLKVELVFPELKIMPVAWQFIPAFEDIGSGLKVFFPDAGAAALARRDWPEVPFKIQDIGTSKSSLEDKIQPEDKIILLVEPSSVEVLQVEKLCEYAGDRPVVMLNPRLEDPSIVGIGYAARQLRDRFLVSLESCYYLRSLEGAALLRCYPQSWQVWLETSDDYKLIAEVSERPVGEELDQIIAQATGTSTSTSDTPAPKKSGLFTNLQRFIRALSR</sequence>
<dbReference type="Proteomes" id="UP001442494">
    <property type="component" value="Unassembled WGS sequence"/>
</dbReference>
<name>A0ABV0JNZ9_9CYAN</name>
<dbReference type="InterPro" id="IPR053021">
    <property type="entry name" value="Chloroplast_ADK"/>
</dbReference>
<keyword evidence="3" id="KW-1185">Reference proteome</keyword>
<evidence type="ECO:0000313" key="2">
    <source>
        <dbReference type="EMBL" id="MEP0865159.1"/>
    </source>
</evidence>
<gene>
    <name evidence="2" type="ORF">NDI37_11850</name>
</gene>
<dbReference type="Pfam" id="PF09353">
    <property type="entry name" value="DUF1995"/>
    <property type="match status" value="1"/>
</dbReference>
<dbReference type="RefSeq" id="WP_190419145.1">
    <property type="nucleotide sequence ID" value="NZ_JAMPKK010000022.1"/>
</dbReference>
<feature type="domain" description="DUF1995" evidence="1">
    <location>
        <begin position="5"/>
        <end position="207"/>
    </location>
</feature>
<evidence type="ECO:0000313" key="3">
    <source>
        <dbReference type="Proteomes" id="UP001442494"/>
    </source>
</evidence>
<dbReference type="PANTHER" id="PTHR35509">
    <property type="entry name" value="DOMAIN PROTEIN, PUTATIVE (DUF1995)-RELATED"/>
    <property type="match status" value="1"/>
</dbReference>
<dbReference type="PANTHER" id="PTHR35509:SF1">
    <property type="entry name" value="DOMAIN PROTEIN, PUTATIVE (DUF1995)-RELATED"/>
    <property type="match status" value="1"/>
</dbReference>
<protein>
    <submittedName>
        <fullName evidence="2">DUF1995 family protein</fullName>
    </submittedName>
</protein>
<evidence type="ECO:0000259" key="1">
    <source>
        <dbReference type="Pfam" id="PF09353"/>
    </source>
</evidence>
<proteinExistence type="predicted"/>
<organism evidence="2 3">
    <name type="scientific">Funiculus sociatus GB2-A5</name>
    <dbReference type="NCBI Taxonomy" id="2933946"/>
    <lineage>
        <taxon>Bacteria</taxon>
        <taxon>Bacillati</taxon>
        <taxon>Cyanobacteriota</taxon>
        <taxon>Cyanophyceae</taxon>
        <taxon>Coleofasciculales</taxon>
        <taxon>Coleofasciculaceae</taxon>
        <taxon>Funiculus</taxon>
    </lineage>
</organism>
<reference evidence="2 3" key="1">
    <citation type="submission" date="2022-04" db="EMBL/GenBank/DDBJ databases">
        <title>Positive selection, recombination, and allopatry shape intraspecific diversity of widespread and dominant cyanobacteria.</title>
        <authorList>
            <person name="Wei J."/>
            <person name="Shu W."/>
            <person name="Hu C."/>
        </authorList>
    </citation>
    <scope>NUCLEOTIDE SEQUENCE [LARGE SCALE GENOMIC DNA]</scope>
    <source>
        <strain evidence="2 3">GB2-A5</strain>
    </source>
</reference>
<accession>A0ABV0JNZ9</accession>
<comment type="caution">
    <text evidence="2">The sequence shown here is derived from an EMBL/GenBank/DDBJ whole genome shotgun (WGS) entry which is preliminary data.</text>
</comment>
<dbReference type="InterPro" id="IPR018962">
    <property type="entry name" value="DUF1995"/>
</dbReference>
<dbReference type="EMBL" id="JAMPKK010000022">
    <property type="protein sequence ID" value="MEP0865159.1"/>
    <property type="molecule type" value="Genomic_DNA"/>
</dbReference>